<keyword evidence="1" id="KW-0863">Zinc-finger</keyword>
<keyword evidence="1" id="KW-0862">Zinc</keyword>
<dbReference type="InterPro" id="IPR001878">
    <property type="entry name" value="Znf_CCHC"/>
</dbReference>
<organism evidence="3 4">
    <name type="scientific">Rhizophagus irregularis</name>
    <dbReference type="NCBI Taxonomy" id="588596"/>
    <lineage>
        <taxon>Eukaryota</taxon>
        <taxon>Fungi</taxon>
        <taxon>Fungi incertae sedis</taxon>
        <taxon>Mucoromycota</taxon>
        <taxon>Glomeromycotina</taxon>
        <taxon>Glomeromycetes</taxon>
        <taxon>Glomerales</taxon>
        <taxon>Glomeraceae</taxon>
        <taxon>Rhizophagus</taxon>
    </lineage>
</organism>
<dbReference type="EMBL" id="CAGKOT010000056">
    <property type="protein sequence ID" value="CAB5386695.1"/>
    <property type="molecule type" value="Genomic_DNA"/>
</dbReference>
<dbReference type="InterPro" id="IPR035901">
    <property type="entry name" value="GIY-YIG_endonuc_sf"/>
</dbReference>
<dbReference type="Pfam" id="PF00098">
    <property type="entry name" value="zf-CCHC"/>
    <property type="match status" value="1"/>
</dbReference>
<dbReference type="InterPro" id="IPR000305">
    <property type="entry name" value="GIY-YIG_endonuc"/>
</dbReference>
<proteinExistence type="predicted"/>
<dbReference type="GO" id="GO:0003676">
    <property type="term" value="F:nucleic acid binding"/>
    <property type="evidence" value="ECO:0007669"/>
    <property type="project" value="InterPro"/>
</dbReference>
<name>A0A915ZQ58_9GLOM</name>
<dbReference type="Pfam" id="PF01541">
    <property type="entry name" value="GIY-YIG"/>
    <property type="match status" value="1"/>
</dbReference>
<reference evidence="3" key="1">
    <citation type="submission" date="2020-05" db="EMBL/GenBank/DDBJ databases">
        <authorList>
            <person name="Rincon C."/>
            <person name="Sanders R I."/>
            <person name="Robbins C."/>
            <person name="Chaturvedi A."/>
        </authorList>
    </citation>
    <scope>NUCLEOTIDE SEQUENCE</scope>
    <source>
        <strain evidence="3">CHB12</strain>
    </source>
</reference>
<keyword evidence="1" id="KW-0479">Metal-binding</keyword>
<dbReference type="PROSITE" id="PS50158">
    <property type="entry name" value="ZF_CCHC"/>
    <property type="match status" value="2"/>
</dbReference>
<dbReference type="SUPFAM" id="SSF82771">
    <property type="entry name" value="GIY-YIG endonuclease"/>
    <property type="match status" value="1"/>
</dbReference>
<gene>
    <name evidence="3" type="ORF">CHRIB12_LOCUS19824</name>
</gene>
<dbReference type="SUPFAM" id="SSF57756">
    <property type="entry name" value="Retrovirus zinc finger-like domains"/>
    <property type="match status" value="2"/>
</dbReference>
<evidence type="ECO:0000313" key="3">
    <source>
        <dbReference type="EMBL" id="CAB5386695.1"/>
    </source>
</evidence>
<sequence>MFIVYVLRCSHGKYYVGRTMDLGIRINQHKSIGTMWTRKYPYMGLLWQKRTNNEDLELSKTLEFMHLLGIDNVRGSIYSRPDLSFKERLEVYLNFNNKCSRCGRFGHSSNNCRCDICGEYGHLSYQCLNCYKCGGGPDHNFESCNKCYKCKSPYHYYWNCNNCYKCGGSGHFARECYM</sequence>
<dbReference type="SMART" id="SM00343">
    <property type="entry name" value="ZnF_C2HC"/>
    <property type="match status" value="4"/>
</dbReference>
<dbReference type="Gene3D" id="4.10.60.10">
    <property type="entry name" value="Zinc finger, CCHC-type"/>
    <property type="match status" value="1"/>
</dbReference>
<dbReference type="InterPro" id="IPR036875">
    <property type="entry name" value="Znf_CCHC_sf"/>
</dbReference>
<dbReference type="GO" id="GO:0008270">
    <property type="term" value="F:zinc ion binding"/>
    <property type="evidence" value="ECO:0007669"/>
    <property type="project" value="UniProtKB-KW"/>
</dbReference>
<dbReference type="VEuPathDB" id="FungiDB:RhiirFUN_006779"/>
<evidence type="ECO:0000313" key="4">
    <source>
        <dbReference type="Proteomes" id="UP000684084"/>
    </source>
</evidence>
<feature type="domain" description="CCHC-type" evidence="2">
    <location>
        <begin position="163"/>
        <end position="176"/>
    </location>
</feature>
<dbReference type="OrthoDB" id="3863715at2759"/>
<feature type="domain" description="CCHC-type" evidence="2">
    <location>
        <begin position="98"/>
        <end position="113"/>
    </location>
</feature>
<comment type="caution">
    <text evidence="3">The sequence shown here is derived from an EMBL/GenBank/DDBJ whole genome shotgun (WGS) entry which is preliminary data.</text>
</comment>
<evidence type="ECO:0000256" key="1">
    <source>
        <dbReference type="PROSITE-ProRule" id="PRU00047"/>
    </source>
</evidence>
<dbReference type="AlphaFoldDB" id="A0A915ZQ58"/>
<dbReference type="Gene3D" id="3.40.1440.10">
    <property type="entry name" value="GIY-YIG endonuclease"/>
    <property type="match status" value="1"/>
</dbReference>
<accession>A0A915ZQ58</accession>
<dbReference type="Proteomes" id="UP000684084">
    <property type="component" value="Unassembled WGS sequence"/>
</dbReference>
<evidence type="ECO:0000259" key="2">
    <source>
        <dbReference type="PROSITE" id="PS50158"/>
    </source>
</evidence>
<protein>
    <recommendedName>
        <fullName evidence="2">CCHC-type domain-containing protein</fullName>
    </recommendedName>
</protein>